<dbReference type="GO" id="GO:0071949">
    <property type="term" value="F:FAD binding"/>
    <property type="evidence" value="ECO:0007669"/>
    <property type="project" value="InterPro"/>
</dbReference>
<feature type="domain" description="Phenol hydroxylase-like C-terminal dimerisation" evidence="6">
    <location>
        <begin position="465"/>
        <end position="653"/>
    </location>
</feature>
<dbReference type="CDD" id="cd02979">
    <property type="entry name" value="PHOX_C"/>
    <property type="match status" value="1"/>
</dbReference>
<keyword evidence="8" id="KW-1185">Reference proteome</keyword>
<dbReference type="PANTHER" id="PTHR43004">
    <property type="entry name" value="TRK SYSTEM POTASSIUM UPTAKE PROTEIN"/>
    <property type="match status" value="1"/>
</dbReference>
<dbReference type="InterPro" id="IPR036188">
    <property type="entry name" value="FAD/NAD-bd_sf"/>
</dbReference>
<evidence type="ECO:0000256" key="2">
    <source>
        <dbReference type="ARBA" id="ARBA00022630"/>
    </source>
</evidence>
<proteinExistence type="inferred from homology"/>
<dbReference type="Gene3D" id="3.40.30.20">
    <property type="match status" value="1"/>
</dbReference>
<dbReference type="InterPro" id="IPR036249">
    <property type="entry name" value="Thioredoxin-like_sf"/>
</dbReference>
<dbReference type="Gene3D" id="3.30.9.10">
    <property type="entry name" value="D-Amino Acid Oxidase, subunit A, domain 2"/>
    <property type="match status" value="1"/>
</dbReference>
<dbReference type="SUPFAM" id="SSF51905">
    <property type="entry name" value="FAD/NAD(P)-binding domain"/>
    <property type="match status" value="1"/>
</dbReference>
<accession>A0A9W9KMR9</accession>
<organism evidence="7 8">
    <name type="scientific">Penicillium alfredii</name>
    <dbReference type="NCBI Taxonomy" id="1506179"/>
    <lineage>
        <taxon>Eukaryota</taxon>
        <taxon>Fungi</taxon>
        <taxon>Dikarya</taxon>
        <taxon>Ascomycota</taxon>
        <taxon>Pezizomycotina</taxon>
        <taxon>Eurotiomycetes</taxon>
        <taxon>Eurotiomycetidae</taxon>
        <taxon>Eurotiales</taxon>
        <taxon>Aspergillaceae</taxon>
        <taxon>Penicillium</taxon>
    </lineage>
</organism>
<dbReference type="GeneID" id="81391325"/>
<dbReference type="AlphaFoldDB" id="A0A9W9KMR9"/>
<evidence type="ECO:0000259" key="6">
    <source>
        <dbReference type="Pfam" id="PF07976"/>
    </source>
</evidence>
<sequence>MDTFRNTTSFVSNSDKGIANKAANHMTKNAAKGSQARHDSLGSTAKQAATIKDESVDLLIIGAGPAGLIAACWAAQYDMSTRIIDRKRGPTKTGHADGLQSRTLEILESFGIVDPILKQGVPDVDTCHWATKNSEGIIERQRSFDSEPGGASRFGQVLLSQGAIERVLNDYLIRKGVVVVEWNKEAVSLHVSAAPDENPLLSPITVGVKGAKKYEERIHARYLVACDGAHSWTGNQLNALTDIVSEDSTWGVLDIIPITDFRILYLPAQNTESDRNLADIRRSCSINSQPHGSIMTVPRENRLVRFYIHLRDLEETAMQHPSCSPGAMVEMAKAIMKPYDLTYNHCDWWSIYPIGRRLARHYIPQERVFLAGDAAHTHSPKGGQGMNVSIQDTYNLMWKLAAVITNGANAMILATYDSERRPVAKTLMDLDSRLVQAYEMEEKDTSSGIYEIRGQYAGFIAGIDVTYSDSILVTGKETVDPNLARNIKLGARLPSFLVVFHCDGAPVQLAQRLVSDGAWRLLVFPGDLRQPETMHGLTRFTETFSNRSHLGHLQQIQSQWWRCPTIEFLLIQSCPRSAVNLLDLPELFHPYDDFMGWDYWRVFADDRDQAYTGYGIDKQGPGCLVLCRPDQHVAWVGGMEDVAGLDNYFSIFIGSSR</sequence>
<dbReference type="InterPro" id="IPR012941">
    <property type="entry name" value="Phe_hydrox_C_dim_dom"/>
</dbReference>
<evidence type="ECO:0000313" key="7">
    <source>
        <dbReference type="EMBL" id="KAJ5111945.1"/>
    </source>
</evidence>
<comment type="caution">
    <text evidence="7">The sequence shown here is derived from an EMBL/GenBank/DDBJ whole genome shotgun (WGS) entry which is preliminary data.</text>
</comment>
<dbReference type="RefSeq" id="XP_056515424.1">
    <property type="nucleotide sequence ID" value="XM_056652157.1"/>
</dbReference>
<dbReference type="InterPro" id="IPR050641">
    <property type="entry name" value="RIFMO-like"/>
</dbReference>
<dbReference type="GO" id="GO:0016709">
    <property type="term" value="F:oxidoreductase activity, acting on paired donors, with incorporation or reduction of molecular oxygen, NAD(P)H as one donor, and incorporation of one atom of oxygen"/>
    <property type="evidence" value="ECO:0007669"/>
    <property type="project" value="UniProtKB-ARBA"/>
</dbReference>
<dbReference type="InterPro" id="IPR002938">
    <property type="entry name" value="FAD-bd"/>
</dbReference>
<dbReference type="Pfam" id="PF07976">
    <property type="entry name" value="Phe_hydrox_dim"/>
    <property type="match status" value="1"/>
</dbReference>
<dbReference type="SUPFAM" id="SSF52833">
    <property type="entry name" value="Thioredoxin-like"/>
    <property type="match status" value="1"/>
</dbReference>
<evidence type="ECO:0000256" key="4">
    <source>
        <dbReference type="ARBA" id="ARBA00023002"/>
    </source>
</evidence>
<evidence type="ECO:0000259" key="5">
    <source>
        <dbReference type="Pfam" id="PF01494"/>
    </source>
</evidence>
<keyword evidence="2" id="KW-0285">Flavoprotein</keyword>
<gene>
    <name evidence="7" type="ORF">NUU61_001575</name>
</gene>
<feature type="domain" description="FAD-binding" evidence="5">
    <location>
        <begin position="56"/>
        <end position="429"/>
    </location>
</feature>
<evidence type="ECO:0000256" key="3">
    <source>
        <dbReference type="ARBA" id="ARBA00022827"/>
    </source>
</evidence>
<evidence type="ECO:0008006" key="9">
    <source>
        <dbReference type="Google" id="ProtNLM"/>
    </source>
</evidence>
<dbReference type="OrthoDB" id="1716816at2759"/>
<keyword evidence="3" id="KW-0274">FAD</keyword>
<dbReference type="Proteomes" id="UP001141434">
    <property type="component" value="Unassembled WGS sequence"/>
</dbReference>
<dbReference type="PANTHER" id="PTHR43004:SF20">
    <property type="entry name" value="2-MONOOXYGENASE, PUTATIVE (AFU_ORTHOLOGUE AFUA_1G13660)-RELATED"/>
    <property type="match status" value="1"/>
</dbReference>
<keyword evidence="4" id="KW-0560">Oxidoreductase</keyword>
<evidence type="ECO:0000256" key="1">
    <source>
        <dbReference type="ARBA" id="ARBA00007801"/>
    </source>
</evidence>
<dbReference type="PRINTS" id="PR00420">
    <property type="entry name" value="RNGMNOXGNASE"/>
</dbReference>
<dbReference type="SUPFAM" id="SSF54373">
    <property type="entry name" value="FAD-linked reductases, C-terminal domain"/>
    <property type="match status" value="1"/>
</dbReference>
<comment type="similarity">
    <text evidence="1">Belongs to the PheA/TfdB FAD monooxygenase family.</text>
</comment>
<dbReference type="Pfam" id="PF01494">
    <property type="entry name" value="FAD_binding_3"/>
    <property type="match status" value="1"/>
</dbReference>
<reference evidence="7" key="2">
    <citation type="journal article" date="2023" name="IMA Fungus">
        <title>Comparative genomic study of the Penicillium genus elucidates a diverse pangenome and 15 lateral gene transfer events.</title>
        <authorList>
            <person name="Petersen C."/>
            <person name="Sorensen T."/>
            <person name="Nielsen M.R."/>
            <person name="Sondergaard T.E."/>
            <person name="Sorensen J.L."/>
            <person name="Fitzpatrick D.A."/>
            <person name="Frisvad J.C."/>
            <person name="Nielsen K.L."/>
        </authorList>
    </citation>
    <scope>NUCLEOTIDE SEQUENCE</scope>
    <source>
        <strain evidence="7">IBT 34128</strain>
    </source>
</reference>
<evidence type="ECO:0000313" key="8">
    <source>
        <dbReference type="Proteomes" id="UP001141434"/>
    </source>
</evidence>
<reference evidence="7" key="1">
    <citation type="submission" date="2022-11" db="EMBL/GenBank/DDBJ databases">
        <authorList>
            <person name="Petersen C."/>
        </authorList>
    </citation>
    <scope>NUCLEOTIDE SEQUENCE</scope>
    <source>
        <strain evidence="7">IBT 34128</strain>
    </source>
</reference>
<dbReference type="Gene3D" id="3.50.50.60">
    <property type="entry name" value="FAD/NAD(P)-binding domain"/>
    <property type="match status" value="1"/>
</dbReference>
<dbReference type="InterPro" id="IPR038220">
    <property type="entry name" value="PHOX_C_sf"/>
</dbReference>
<protein>
    <recommendedName>
        <fullName evidence="9">FAD-binding domain-containing protein</fullName>
    </recommendedName>
</protein>
<name>A0A9W9KMR9_9EURO</name>
<dbReference type="EMBL" id="JAPMSZ010000002">
    <property type="protein sequence ID" value="KAJ5111945.1"/>
    <property type="molecule type" value="Genomic_DNA"/>
</dbReference>